<keyword evidence="4" id="KW-1185">Reference proteome</keyword>
<dbReference type="InterPro" id="IPR005455">
    <property type="entry name" value="PFN_euk"/>
</dbReference>
<dbReference type="PROSITE" id="PS00414">
    <property type="entry name" value="PROFILIN"/>
    <property type="match status" value="1"/>
</dbReference>
<evidence type="ECO:0000256" key="1">
    <source>
        <dbReference type="ARBA" id="ARBA00010058"/>
    </source>
</evidence>
<dbReference type="Pfam" id="PF00235">
    <property type="entry name" value="Profilin"/>
    <property type="match status" value="1"/>
</dbReference>
<reference evidence="3 4" key="1">
    <citation type="submission" date="2024-02" db="EMBL/GenBank/DDBJ databases">
        <title>De novo assembly and annotation of 12 fungi associated with fruit tree decline syndrome in Ontario, Canada.</title>
        <authorList>
            <person name="Sulman M."/>
            <person name="Ellouze W."/>
            <person name="Ilyukhin E."/>
        </authorList>
    </citation>
    <scope>NUCLEOTIDE SEQUENCE [LARGE SCALE GENOMIC DNA]</scope>
    <source>
        <strain evidence="3 4">M11/M66-122</strain>
    </source>
</reference>
<keyword evidence="2" id="KW-0009">Actin-binding</keyword>
<dbReference type="AlphaFoldDB" id="A0AAN9UPM6"/>
<evidence type="ECO:0000313" key="4">
    <source>
        <dbReference type="Proteomes" id="UP001320420"/>
    </source>
</evidence>
<dbReference type="InterPro" id="IPR048278">
    <property type="entry name" value="PFN"/>
</dbReference>
<dbReference type="InterPro" id="IPR036140">
    <property type="entry name" value="PFN_sf"/>
</dbReference>
<proteinExistence type="inferred from homology"/>
<protein>
    <recommendedName>
        <fullName evidence="2">Profilin</fullName>
    </recommendedName>
</protein>
<name>A0AAN9UPM6_9PEZI</name>
<evidence type="ECO:0000256" key="2">
    <source>
        <dbReference type="RuleBase" id="RU003909"/>
    </source>
</evidence>
<organism evidence="3 4">
    <name type="scientific">Diatrype stigma</name>
    <dbReference type="NCBI Taxonomy" id="117547"/>
    <lineage>
        <taxon>Eukaryota</taxon>
        <taxon>Fungi</taxon>
        <taxon>Dikarya</taxon>
        <taxon>Ascomycota</taxon>
        <taxon>Pezizomycotina</taxon>
        <taxon>Sordariomycetes</taxon>
        <taxon>Xylariomycetidae</taxon>
        <taxon>Xylariales</taxon>
        <taxon>Diatrypaceae</taxon>
        <taxon>Diatrype</taxon>
    </lineage>
</organism>
<sequence length="93" mass="9837">MSWQAYVDSSLVGSGHIDKAAIISAAGDSVWAATSGFSVLNHPPYITPPGHPAAPPSVIIFLYNAMLSRAVPCRTILYTIVTIQTGRQLLTAL</sequence>
<evidence type="ECO:0000313" key="3">
    <source>
        <dbReference type="EMBL" id="KAK7747764.1"/>
    </source>
</evidence>
<dbReference type="SMART" id="SM00392">
    <property type="entry name" value="PROF"/>
    <property type="match status" value="1"/>
</dbReference>
<dbReference type="InterPro" id="IPR027310">
    <property type="entry name" value="Profilin_CS"/>
</dbReference>
<dbReference type="Gene3D" id="3.30.450.30">
    <property type="entry name" value="Dynein light chain 2a, cytoplasmic"/>
    <property type="match status" value="1"/>
</dbReference>
<dbReference type="EMBL" id="JAKJXP020000087">
    <property type="protein sequence ID" value="KAK7747764.1"/>
    <property type="molecule type" value="Genomic_DNA"/>
</dbReference>
<gene>
    <name evidence="3" type="primary">PFY1_2</name>
    <name evidence="3" type="ORF">SLS62_008908</name>
</gene>
<comment type="similarity">
    <text evidence="1 2">Belongs to the profilin family.</text>
</comment>
<comment type="caution">
    <text evidence="3">The sequence shown here is derived from an EMBL/GenBank/DDBJ whole genome shotgun (WGS) entry which is preliminary data.</text>
</comment>
<dbReference type="SUPFAM" id="SSF55770">
    <property type="entry name" value="Profilin (actin-binding protein)"/>
    <property type="match status" value="1"/>
</dbReference>
<accession>A0AAN9UPM6</accession>
<dbReference type="Proteomes" id="UP001320420">
    <property type="component" value="Unassembled WGS sequence"/>
</dbReference>
<dbReference type="GO" id="GO:0003779">
    <property type="term" value="F:actin binding"/>
    <property type="evidence" value="ECO:0007669"/>
    <property type="project" value="UniProtKB-KW"/>
</dbReference>